<gene>
    <name evidence="2" type="ORF">KIN20_004493</name>
</gene>
<comment type="caution">
    <text evidence="2">The sequence shown here is derived from an EMBL/GenBank/DDBJ whole genome shotgun (WGS) entry which is preliminary data.</text>
</comment>
<evidence type="ECO:0000256" key="1">
    <source>
        <dbReference type="SAM" id="Phobius"/>
    </source>
</evidence>
<name>A0AAD5LYJ4_PARTN</name>
<evidence type="ECO:0000313" key="2">
    <source>
        <dbReference type="EMBL" id="KAJ1349052.1"/>
    </source>
</evidence>
<proteinExistence type="predicted"/>
<dbReference type="AlphaFoldDB" id="A0AAD5LYJ4"/>
<evidence type="ECO:0000313" key="3">
    <source>
        <dbReference type="Proteomes" id="UP001196413"/>
    </source>
</evidence>
<keyword evidence="3" id="KW-1185">Reference proteome</keyword>
<protein>
    <submittedName>
        <fullName evidence="2">Uncharacterized protein</fullName>
    </submittedName>
</protein>
<keyword evidence="1" id="KW-0472">Membrane</keyword>
<reference evidence="2" key="1">
    <citation type="submission" date="2021-06" db="EMBL/GenBank/DDBJ databases">
        <title>Parelaphostrongylus tenuis whole genome reference sequence.</title>
        <authorList>
            <person name="Garwood T.J."/>
            <person name="Larsen P.A."/>
            <person name="Fountain-Jones N.M."/>
            <person name="Garbe J.R."/>
            <person name="Macchietto M.G."/>
            <person name="Kania S.A."/>
            <person name="Gerhold R.W."/>
            <person name="Richards J.E."/>
            <person name="Wolf T.M."/>
        </authorList>
    </citation>
    <scope>NUCLEOTIDE SEQUENCE</scope>
    <source>
        <strain evidence="2">MNPRO001-30</strain>
        <tissue evidence="2">Meninges</tissue>
    </source>
</reference>
<dbReference type="Proteomes" id="UP001196413">
    <property type="component" value="Unassembled WGS sequence"/>
</dbReference>
<dbReference type="EMBL" id="JAHQIW010000605">
    <property type="protein sequence ID" value="KAJ1349052.1"/>
    <property type="molecule type" value="Genomic_DNA"/>
</dbReference>
<keyword evidence="1" id="KW-1133">Transmembrane helix</keyword>
<feature type="transmembrane region" description="Helical" evidence="1">
    <location>
        <begin position="20"/>
        <end position="36"/>
    </location>
</feature>
<sequence length="69" mass="7856">MEHLLVNGKESKCTKHNQLFIRLYFNAFVILCANGLRDKAFRARAKGTRLVGQCPGPEHTDIFIIPQND</sequence>
<organism evidence="2 3">
    <name type="scientific">Parelaphostrongylus tenuis</name>
    <name type="common">Meningeal worm</name>
    <dbReference type="NCBI Taxonomy" id="148309"/>
    <lineage>
        <taxon>Eukaryota</taxon>
        <taxon>Metazoa</taxon>
        <taxon>Ecdysozoa</taxon>
        <taxon>Nematoda</taxon>
        <taxon>Chromadorea</taxon>
        <taxon>Rhabditida</taxon>
        <taxon>Rhabditina</taxon>
        <taxon>Rhabditomorpha</taxon>
        <taxon>Strongyloidea</taxon>
        <taxon>Metastrongylidae</taxon>
        <taxon>Parelaphostrongylus</taxon>
    </lineage>
</organism>
<accession>A0AAD5LYJ4</accession>
<keyword evidence="1" id="KW-0812">Transmembrane</keyword>